<sequence>MGKKFDTSLDEIRQGFERINETISQGFQTINERLDRIEMQLGKDDKQSADLSEEVTTLKAQLAKHELLLETLSLHSIKYEGEIRDLKTEK</sequence>
<evidence type="ECO:0000313" key="1">
    <source>
        <dbReference type="EMBL" id="TGA99018.1"/>
    </source>
</evidence>
<name>A0A4Z0GPU6_9BACL</name>
<dbReference type="EMBL" id="SRJD01000005">
    <property type="protein sequence ID" value="TGA99018.1"/>
    <property type="molecule type" value="Genomic_DNA"/>
</dbReference>
<keyword evidence="2" id="KW-1185">Reference proteome</keyword>
<reference evidence="1 2" key="1">
    <citation type="journal article" date="2015" name="Int. J. Syst. Evol. Microbiol.">
        <title>Sporolactobacillus shoreae sp. nov. and Sporolactobacillus spathodeae sp. nov., two spore-forming lactic acid bacteria isolated from tree barks in Thailand.</title>
        <authorList>
            <person name="Thamacharoensuk T."/>
            <person name="Kitahara M."/>
            <person name="Ohkuma M."/>
            <person name="Thongchul N."/>
            <person name="Tanasupawat S."/>
        </authorList>
    </citation>
    <scope>NUCLEOTIDE SEQUENCE [LARGE SCALE GENOMIC DNA]</scope>
    <source>
        <strain evidence="1 2">BK92</strain>
    </source>
</reference>
<accession>A0A4Z0GPU6</accession>
<comment type="caution">
    <text evidence="1">The sequence shown here is derived from an EMBL/GenBank/DDBJ whole genome shotgun (WGS) entry which is preliminary data.</text>
</comment>
<dbReference type="Gene3D" id="3.90.20.10">
    <property type="match status" value="1"/>
</dbReference>
<proteinExistence type="predicted"/>
<dbReference type="RefSeq" id="WP_135348038.1">
    <property type="nucleotide sequence ID" value="NZ_SRJD01000005.1"/>
</dbReference>
<gene>
    <name evidence="1" type="ORF">E4665_06785</name>
</gene>
<organism evidence="1 2">
    <name type="scientific">Sporolactobacillus shoreae</name>
    <dbReference type="NCBI Taxonomy" id="1465501"/>
    <lineage>
        <taxon>Bacteria</taxon>
        <taxon>Bacillati</taxon>
        <taxon>Bacillota</taxon>
        <taxon>Bacilli</taxon>
        <taxon>Bacillales</taxon>
        <taxon>Sporolactobacillaceae</taxon>
        <taxon>Sporolactobacillus</taxon>
    </lineage>
</organism>
<evidence type="ECO:0000313" key="2">
    <source>
        <dbReference type="Proteomes" id="UP000298347"/>
    </source>
</evidence>
<protein>
    <submittedName>
        <fullName evidence="1">Uncharacterized protein</fullName>
    </submittedName>
</protein>
<dbReference type="AlphaFoldDB" id="A0A4Z0GPU6"/>
<dbReference type="Proteomes" id="UP000298347">
    <property type="component" value="Unassembled WGS sequence"/>
</dbReference>
<dbReference type="SUPFAM" id="SSF90257">
    <property type="entry name" value="Myosin rod fragments"/>
    <property type="match status" value="1"/>
</dbReference>